<sequence>MKEDKGRKTFDNSGRRLAGLSATATGPVDQDKKNDYPTADREGRMQFVEGKAHPDDEGAKTNEMRADY</sequence>
<feature type="compositionally biased region" description="Basic and acidic residues" evidence="1">
    <location>
        <begin position="1"/>
        <end position="14"/>
    </location>
</feature>
<keyword evidence="2" id="KW-1185">Reference proteome</keyword>
<evidence type="ECO:0000313" key="2">
    <source>
        <dbReference type="Proteomes" id="UP000887540"/>
    </source>
</evidence>
<evidence type="ECO:0000313" key="3">
    <source>
        <dbReference type="WBParaSite" id="ACRNAN_scaffold45.g27360.t1"/>
    </source>
</evidence>
<organism evidence="2 3">
    <name type="scientific">Acrobeloides nanus</name>
    <dbReference type="NCBI Taxonomy" id="290746"/>
    <lineage>
        <taxon>Eukaryota</taxon>
        <taxon>Metazoa</taxon>
        <taxon>Ecdysozoa</taxon>
        <taxon>Nematoda</taxon>
        <taxon>Chromadorea</taxon>
        <taxon>Rhabditida</taxon>
        <taxon>Tylenchina</taxon>
        <taxon>Cephalobomorpha</taxon>
        <taxon>Cephaloboidea</taxon>
        <taxon>Cephalobidae</taxon>
        <taxon>Acrobeloides</taxon>
    </lineage>
</organism>
<reference evidence="3" key="1">
    <citation type="submission" date="2022-11" db="UniProtKB">
        <authorList>
            <consortium name="WormBaseParasite"/>
        </authorList>
    </citation>
    <scope>IDENTIFICATION</scope>
</reference>
<dbReference type="WBParaSite" id="ACRNAN_scaffold45.g27360.t1">
    <property type="protein sequence ID" value="ACRNAN_scaffold45.g27360.t1"/>
    <property type="gene ID" value="ACRNAN_scaffold45.g27360"/>
</dbReference>
<protein>
    <submittedName>
        <fullName evidence="3">Uncharacterized protein</fullName>
    </submittedName>
</protein>
<proteinExistence type="predicted"/>
<evidence type="ECO:0000256" key="1">
    <source>
        <dbReference type="SAM" id="MobiDB-lite"/>
    </source>
</evidence>
<accession>A0A914DZC1</accession>
<dbReference type="AlphaFoldDB" id="A0A914DZC1"/>
<feature type="region of interest" description="Disordered" evidence="1">
    <location>
        <begin position="1"/>
        <end position="68"/>
    </location>
</feature>
<dbReference type="Proteomes" id="UP000887540">
    <property type="component" value="Unplaced"/>
</dbReference>
<name>A0A914DZC1_9BILA</name>
<feature type="compositionally biased region" description="Basic and acidic residues" evidence="1">
    <location>
        <begin position="29"/>
        <end position="68"/>
    </location>
</feature>